<dbReference type="InterPro" id="IPR016181">
    <property type="entry name" value="Acyl_CoA_acyltransferase"/>
</dbReference>
<dbReference type="PROSITE" id="PS51186">
    <property type="entry name" value="GNAT"/>
    <property type="match status" value="1"/>
</dbReference>
<reference evidence="3 4" key="1">
    <citation type="journal article" date="2020" name="mSystems">
        <title>Defining Genomic and Predicted Metabolic Features of the Acetobacterium Genus.</title>
        <authorList>
            <person name="Ross D.E."/>
            <person name="Marshall C.W."/>
            <person name="Gulliver D."/>
            <person name="May H.D."/>
            <person name="Norman R.S."/>
        </authorList>
    </citation>
    <scope>NUCLEOTIDE SEQUENCE [LARGE SCALE GENOMIC DNA]</scope>
    <source>
        <strain evidence="3 4">DSM 4132</strain>
    </source>
</reference>
<feature type="transmembrane region" description="Helical" evidence="1">
    <location>
        <begin position="76"/>
        <end position="98"/>
    </location>
</feature>
<protein>
    <submittedName>
        <fullName evidence="3">GNAT family N-acetyltransferase</fullName>
    </submittedName>
</protein>
<evidence type="ECO:0000313" key="4">
    <source>
        <dbReference type="Proteomes" id="UP000622405"/>
    </source>
</evidence>
<evidence type="ECO:0000256" key="1">
    <source>
        <dbReference type="SAM" id="Phobius"/>
    </source>
</evidence>
<keyword evidence="1" id="KW-1133">Transmembrane helix</keyword>
<keyword evidence="1" id="KW-0812">Transmembrane</keyword>
<gene>
    <name evidence="3" type="ORF">GH811_14145</name>
</gene>
<feature type="domain" description="N-acetyltransferase" evidence="2">
    <location>
        <begin position="29"/>
        <end position="209"/>
    </location>
</feature>
<dbReference type="Pfam" id="PF00583">
    <property type="entry name" value="Acetyltransf_1"/>
    <property type="match status" value="1"/>
</dbReference>
<dbReference type="InterPro" id="IPR000182">
    <property type="entry name" value="GNAT_dom"/>
</dbReference>
<dbReference type="Gene3D" id="3.40.630.30">
    <property type="match status" value="1"/>
</dbReference>
<dbReference type="EMBL" id="WJBE01000015">
    <property type="protein sequence ID" value="MBC3900757.1"/>
    <property type="molecule type" value="Genomic_DNA"/>
</dbReference>
<evidence type="ECO:0000313" key="3">
    <source>
        <dbReference type="EMBL" id="MBC3900757.1"/>
    </source>
</evidence>
<keyword evidence="4" id="KW-1185">Reference proteome</keyword>
<keyword evidence="1" id="KW-0472">Membrane</keyword>
<name>A0ABR6Z0W6_9FIRM</name>
<proteinExistence type="predicted"/>
<evidence type="ECO:0000259" key="2">
    <source>
        <dbReference type="PROSITE" id="PS51186"/>
    </source>
</evidence>
<sequence length="209" mass="24187">MWMSLRTRNRSLMISPCSDLSLRSSRMDIIIRAGQELTVEDFEATLDLDRKIFGNEILTNQGMALKRFLKFKEGLIAAYAENTLMGFISFFGVAASVYQRAVFEQEYIDDNLDVREVLPLEKGRPNNILILDLAVDESFRHQGISKRLHEILWNYLRHKHNQGYLIERVFCFAITAEGCQSMKFLGARAIWSKDNVTLFELGNEVFLEH</sequence>
<accession>A0ABR6Z0W6</accession>
<dbReference type="SUPFAM" id="SSF55729">
    <property type="entry name" value="Acyl-CoA N-acyltransferases (Nat)"/>
    <property type="match status" value="1"/>
</dbReference>
<dbReference type="Proteomes" id="UP000622405">
    <property type="component" value="Unassembled WGS sequence"/>
</dbReference>
<comment type="caution">
    <text evidence="3">The sequence shown here is derived from an EMBL/GenBank/DDBJ whole genome shotgun (WGS) entry which is preliminary data.</text>
</comment>
<organism evidence="3 4">
    <name type="scientific">Acetobacterium malicum</name>
    <dbReference type="NCBI Taxonomy" id="52692"/>
    <lineage>
        <taxon>Bacteria</taxon>
        <taxon>Bacillati</taxon>
        <taxon>Bacillota</taxon>
        <taxon>Clostridia</taxon>
        <taxon>Eubacteriales</taxon>
        <taxon>Eubacteriaceae</taxon>
        <taxon>Acetobacterium</taxon>
    </lineage>
</organism>